<dbReference type="EMBL" id="JAEHFV010000006">
    <property type="protein sequence ID" value="MBK0370796.1"/>
    <property type="molecule type" value="Genomic_DNA"/>
</dbReference>
<dbReference type="RefSeq" id="WP_200106927.1">
    <property type="nucleotide sequence ID" value="NZ_JAEHFV010000006.1"/>
</dbReference>
<evidence type="ECO:0000313" key="4">
    <source>
        <dbReference type="Proteomes" id="UP000609172"/>
    </source>
</evidence>
<keyword evidence="2" id="KW-0963">Cytoplasm</keyword>
<dbReference type="InterPro" id="IPR036822">
    <property type="entry name" value="CutC-like_dom_sf"/>
</dbReference>
<evidence type="ECO:0000256" key="1">
    <source>
        <dbReference type="ARBA" id="ARBA00007768"/>
    </source>
</evidence>
<comment type="subcellular location">
    <subcellularLocation>
        <location evidence="2">Cytoplasm</location>
    </subcellularLocation>
</comment>
<comment type="caution">
    <text evidence="2">Once thought to be involved in copper homeostasis, experiments in E.coli have shown this is not the case.</text>
</comment>
<dbReference type="SUPFAM" id="SSF110395">
    <property type="entry name" value="CutC-like"/>
    <property type="match status" value="1"/>
</dbReference>
<proteinExistence type="inferred from homology"/>
<dbReference type="Pfam" id="PF03932">
    <property type="entry name" value="CutC"/>
    <property type="match status" value="1"/>
</dbReference>
<reference evidence="3" key="1">
    <citation type="submission" date="2020-12" db="EMBL/GenBank/DDBJ databases">
        <title>Bacterial novel species Flavobacterium sp. SE-1-e isolated from soil.</title>
        <authorList>
            <person name="Jung H.-Y."/>
        </authorList>
    </citation>
    <scope>NUCLEOTIDE SEQUENCE</scope>
    <source>
        <strain evidence="3">SE-1-e</strain>
    </source>
</reference>
<organism evidence="3 4">
    <name type="scientific">Flavobacterium agrisoli</name>
    <dbReference type="NCBI Taxonomy" id="2793066"/>
    <lineage>
        <taxon>Bacteria</taxon>
        <taxon>Pseudomonadati</taxon>
        <taxon>Bacteroidota</taxon>
        <taxon>Flavobacteriia</taxon>
        <taxon>Flavobacteriales</taxon>
        <taxon>Flavobacteriaceae</taxon>
        <taxon>Flavobacterium</taxon>
    </lineage>
</organism>
<name>A0A934PM99_9FLAO</name>
<dbReference type="Proteomes" id="UP000609172">
    <property type="component" value="Unassembled WGS sequence"/>
</dbReference>
<comment type="similarity">
    <text evidence="1 2">Belongs to the CutC family.</text>
</comment>
<keyword evidence="4" id="KW-1185">Reference proteome</keyword>
<comment type="caution">
    <text evidence="3">The sequence shown here is derived from an EMBL/GenBank/DDBJ whole genome shotgun (WGS) entry which is preliminary data.</text>
</comment>
<dbReference type="PANTHER" id="PTHR12598:SF0">
    <property type="entry name" value="COPPER HOMEOSTASIS PROTEIN CUTC HOMOLOG"/>
    <property type="match status" value="1"/>
</dbReference>
<dbReference type="Gene3D" id="3.20.20.380">
    <property type="entry name" value="Copper homeostasis (CutC) domain"/>
    <property type="match status" value="1"/>
</dbReference>
<dbReference type="GO" id="GO:0005737">
    <property type="term" value="C:cytoplasm"/>
    <property type="evidence" value="ECO:0007669"/>
    <property type="project" value="UniProtKB-SubCell"/>
</dbReference>
<protein>
    <recommendedName>
        <fullName evidence="2">PF03932 family protein CutC</fullName>
    </recommendedName>
</protein>
<sequence>MDYSQLEIACFGLYSVALAQRCGVHRIELCDNRELGGITPDVKLIEAARNITTAKLFVMIRPRGGDFVYTDDEFELMEQQISIFKKLGIDGFVFGNLYPDGTIDKMRNSRLIQLAYPLPCTFHRAFDSVPDVKEGLETLIELGFKSVLTSGKAETALAGLPVLEQLVEQAQDRIQIIAGGGIRADTIKPIQNVLGKQIYHSAAILDESDVPSVPEIEGLLHSLTTA</sequence>
<dbReference type="AlphaFoldDB" id="A0A934PM99"/>
<gene>
    <name evidence="2" type="primary">cutC</name>
    <name evidence="3" type="ORF">I5M07_13250</name>
</gene>
<evidence type="ECO:0000256" key="2">
    <source>
        <dbReference type="HAMAP-Rule" id="MF_00795"/>
    </source>
</evidence>
<dbReference type="PANTHER" id="PTHR12598">
    <property type="entry name" value="COPPER HOMEOSTASIS PROTEIN CUTC"/>
    <property type="match status" value="1"/>
</dbReference>
<dbReference type="GO" id="GO:0005507">
    <property type="term" value="F:copper ion binding"/>
    <property type="evidence" value="ECO:0007669"/>
    <property type="project" value="TreeGrafter"/>
</dbReference>
<evidence type="ECO:0000313" key="3">
    <source>
        <dbReference type="EMBL" id="MBK0370796.1"/>
    </source>
</evidence>
<dbReference type="InterPro" id="IPR005627">
    <property type="entry name" value="CutC-like"/>
</dbReference>
<dbReference type="HAMAP" id="MF_00795">
    <property type="entry name" value="CutC"/>
    <property type="match status" value="1"/>
</dbReference>
<accession>A0A934PM99</accession>